<sequence length="97" mass="10832">MQEKGSNCLVPGLDYMVDPLKLSNETPRVYGESLQKCVSWRCPSETQHLFFWPILALSGQSLASKGPVVDGRDFNLVFGHAEVTPNKRFFSSPTNTQ</sequence>
<proteinExistence type="predicted"/>
<name>A0A8X6SX55_TRICX</name>
<comment type="caution">
    <text evidence="1">The sequence shown here is derived from an EMBL/GenBank/DDBJ whole genome shotgun (WGS) entry which is preliminary data.</text>
</comment>
<dbReference type="Proteomes" id="UP000887159">
    <property type="component" value="Unassembled WGS sequence"/>
</dbReference>
<accession>A0A8X6SX55</accession>
<reference evidence="1" key="1">
    <citation type="submission" date="2020-08" db="EMBL/GenBank/DDBJ databases">
        <title>Multicomponent nature underlies the extraordinary mechanical properties of spider dragline silk.</title>
        <authorList>
            <person name="Kono N."/>
            <person name="Nakamura H."/>
            <person name="Mori M."/>
            <person name="Yoshida Y."/>
            <person name="Ohtoshi R."/>
            <person name="Malay A.D."/>
            <person name="Moran D.A.P."/>
            <person name="Tomita M."/>
            <person name="Numata K."/>
            <person name="Arakawa K."/>
        </authorList>
    </citation>
    <scope>NUCLEOTIDE SEQUENCE</scope>
</reference>
<evidence type="ECO:0000313" key="1">
    <source>
        <dbReference type="EMBL" id="GFY19258.1"/>
    </source>
</evidence>
<evidence type="ECO:0000313" key="2">
    <source>
        <dbReference type="Proteomes" id="UP000887159"/>
    </source>
</evidence>
<protein>
    <submittedName>
        <fullName evidence="1">Uncharacterized protein</fullName>
    </submittedName>
</protein>
<dbReference type="EMBL" id="BMAU01021351">
    <property type="protein sequence ID" value="GFY19258.1"/>
    <property type="molecule type" value="Genomic_DNA"/>
</dbReference>
<keyword evidence="2" id="KW-1185">Reference proteome</keyword>
<dbReference type="AlphaFoldDB" id="A0A8X6SX55"/>
<organism evidence="1 2">
    <name type="scientific">Trichonephila clavipes</name>
    <name type="common">Golden silk orbweaver</name>
    <name type="synonym">Nephila clavipes</name>
    <dbReference type="NCBI Taxonomy" id="2585209"/>
    <lineage>
        <taxon>Eukaryota</taxon>
        <taxon>Metazoa</taxon>
        <taxon>Ecdysozoa</taxon>
        <taxon>Arthropoda</taxon>
        <taxon>Chelicerata</taxon>
        <taxon>Arachnida</taxon>
        <taxon>Araneae</taxon>
        <taxon>Araneomorphae</taxon>
        <taxon>Entelegynae</taxon>
        <taxon>Araneoidea</taxon>
        <taxon>Nephilidae</taxon>
        <taxon>Trichonephila</taxon>
    </lineage>
</organism>
<gene>
    <name evidence="1" type="ORF">TNCV_4226221</name>
</gene>